<proteinExistence type="predicted"/>
<evidence type="ECO:0000256" key="1">
    <source>
        <dbReference type="SAM" id="MobiDB-lite"/>
    </source>
</evidence>
<feature type="region of interest" description="Disordered" evidence="1">
    <location>
        <begin position="164"/>
        <end position="202"/>
    </location>
</feature>
<keyword evidence="3" id="KW-1185">Reference proteome</keyword>
<dbReference type="AlphaFoldDB" id="A0A6S6XWG1"/>
<reference evidence="2 3" key="1">
    <citation type="submission" date="2020-03" db="EMBL/GenBank/DDBJ databases">
        <authorList>
            <consortium name="Genoscope - CEA"/>
            <person name="William W."/>
        </authorList>
    </citation>
    <scope>NUCLEOTIDE SEQUENCE [LARGE SCALE GENOMIC DNA]</scope>
    <source>
        <strain evidence="3">DSM 16959</strain>
    </source>
</reference>
<dbReference type="OrthoDB" id="9812722at2"/>
<name>A0A6S6XWG1_9PROT</name>
<dbReference type="EMBL" id="LR778301">
    <property type="protein sequence ID" value="CAB1370339.1"/>
    <property type="molecule type" value="Genomic_DNA"/>
</dbReference>
<dbReference type="Pfam" id="PF12118">
    <property type="entry name" value="SprA-related"/>
    <property type="match status" value="1"/>
</dbReference>
<evidence type="ECO:0008006" key="4">
    <source>
        <dbReference type="Google" id="ProtNLM"/>
    </source>
</evidence>
<dbReference type="KEGG" id="doe:DENOEST_3185"/>
<sequence length="227" mass="23915">MAGDGVSSLSSSLNSVGISQAKGIDLLITRDQIEGTVPKSKGAVRLDLKPRELTPEQQRQVQELRQIDQRVRAHEQAHISAGHGVITSGASFAYTYGPDGRQYAVSGEVGIDTSAEDKPEANIDKGQRIQAAALAPRDPSPQDRSVAAIGARLEDRGYADLALQRQQEQTQSASPEGVVAEGSPTQAEAVTTSSPAPALQNDLRSSRLALAYGADEPSDTGTVNLFA</sequence>
<organism evidence="2 3">
    <name type="scientific">Denitratisoma oestradiolicum</name>
    <dbReference type="NCBI Taxonomy" id="311182"/>
    <lineage>
        <taxon>Bacteria</taxon>
        <taxon>Pseudomonadati</taxon>
        <taxon>Pseudomonadota</taxon>
        <taxon>Betaproteobacteria</taxon>
        <taxon>Nitrosomonadales</taxon>
        <taxon>Sterolibacteriaceae</taxon>
        <taxon>Denitratisoma</taxon>
    </lineage>
</organism>
<protein>
    <recommendedName>
        <fullName evidence="4">SprA-related family</fullName>
    </recommendedName>
</protein>
<feature type="compositionally biased region" description="Polar residues" evidence="1">
    <location>
        <begin position="183"/>
        <end position="195"/>
    </location>
</feature>
<gene>
    <name evidence="2" type="ORF">DENOEST_3185</name>
</gene>
<feature type="compositionally biased region" description="Polar residues" evidence="1">
    <location>
        <begin position="164"/>
        <end position="174"/>
    </location>
</feature>
<accession>A0A6S6XWG1</accession>
<dbReference type="InterPro" id="IPR021973">
    <property type="entry name" value="SprA-related"/>
</dbReference>
<dbReference type="Proteomes" id="UP000515733">
    <property type="component" value="Chromosome"/>
</dbReference>
<evidence type="ECO:0000313" key="3">
    <source>
        <dbReference type="Proteomes" id="UP000515733"/>
    </source>
</evidence>
<evidence type="ECO:0000313" key="2">
    <source>
        <dbReference type="EMBL" id="CAB1370339.1"/>
    </source>
</evidence>